<dbReference type="InterPro" id="IPR001387">
    <property type="entry name" value="Cro/C1-type_HTH"/>
</dbReference>
<dbReference type="GeneID" id="35295984"/>
<feature type="domain" description="HTH cro/C1-type" evidence="2">
    <location>
        <begin position="8"/>
        <end position="62"/>
    </location>
</feature>
<keyword evidence="4" id="KW-1185">Reference proteome</keyword>
<evidence type="ECO:0000313" key="4">
    <source>
        <dbReference type="Proteomes" id="UP000194154"/>
    </source>
</evidence>
<dbReference type="PANTHER" id="PTHR46558">
    <property type="entry name" value="TRACRIPTIONAL REGULATORY PROTEIN-RELATED-RELATED"/>
    <property type="match status" value="1"/>
</dbReference>
<keyword evidence="1" id="KW-0238">DNA-binding</keyword>
<organism evidence="3 4">
    <name type="scientific">Macrococcoides canis</name>
    <dbReference type="NCBI Taxonomy" id="1855823"/>
    <lineage>
        <taxon>Bacteria</taxon>
        <taxon>Bacillati</taxon>
        <taxon>Bacillota</taxon>
        <taxon>Bacilli</taxon>
        <taxon>Bacillales</taxon>
        <taxon>Staphylococcaceae</taxon>
        <taxon>Macrococcoides</taxon>
    </lineage>
</organism>
<dbReference type="Pfam" id="PF01381">
    <property type="entry name" value="HTH_3"/>
    <property type="match status" value="1"/>
</dbReference>
<dbReference type="STRING" id="1855823.MCCS_18920"/>
<dbReference type="PANTHER" id="PTHR46558:SF11">
    <property type="entry name" value="HTH-TYPE TRANSCRIPTIONAL REGULATOR XRE"/>
    <property type="match status" value="1"/>
</dbReference>
<evidence type="ECO:0000259" key="2">
    <source>
        <dbReference type="PROSITE" id="PS50943"/>
    </source>
</evidence>
<dbReference type="GO" id="GO:0003677">
    <property type="term" value="F:DNA binding"/>
    <property type="evidence" value="ECO:0007669"/>
    <property type="project" value="UniProtKB-KW"/>
</dbReference>
<accession>A0A1W7AD23</accession>
<dbReference type="SMART" id="SM00530">
    <property type="entry name" value="HTH_XRE"/>
    <property type="match status" value="1"/>
</dbReference>
<evidence type="ECO:0000313" key="3">
    <source>
        <dbReference type="EMBL" id="ARQ07519.1"/>
    </source>
</evidence>
<dbReference type="PROSITE" id="PS50943">
    <property type="entry name" value="HTH_CROC1"/>
    <property type="match status" value="1"/>
</dbReference>
<dbReference type="InterPro" id="IPR010982">
    <property type="entry name" value="Lambda_DNA-bd_dom_sf"/>
</dbReference>
<reference evidence="3 4" key="1">
    <citation type="journal article" date="2017" name="Int. J. Syst. Evol. Microbiol.">
        <title>Macrococcus canis sp. nov., a skin bacterium associated with infections in dogs.</title>
        <authorList>
            <person name="Gobeli Brawand S."/>
            <person name="Cotting K."/>
            <person name="Gomez-Sanz E."/>
            <person name="Collaud A."/>
            <person name="Thomann A."/>
            <person name="Brodard I."/>
            <person name="Rodriguez-Campos S."/>
            <person name="Strauss C."/>
            <person name="Perreten V."/>
        </authorList>
    </citation>
    <scope>NUCLEOTIDE SEQUENCE [LARGE SCALE GENOMIC DNA]</scope>
    <source>
        <strain evidence="3 4">KM45013</strain>
    </source>
</reference>
<dbReference type="InterPro" id="IPR011990">
    <property type="entry name" value="TPR-like_helical_dom_sf"/>
</dbReference>
<dbReference type="Gene3D" id="1.10.260.40">
    <property type="entry name" value="lambda repressor-like DNA-binding domains"/>
    <property type="match status" value="1"/>
</dbReference>
<dbReference type="CDD" id="cd00093">
    <property type="entry name" value="HTH_XRE"/>
    <property type="match status" value="1"/>
</dbReference>
<protein>
    <submittedName>
        <fullName evidence="3">Cro/C1-type helix-turn-helix domain-containing protein</fullName>
    </submittedName>
</protein>
<gene>
    <name evidence="3" type="ORF">MCCS_18920</name>
</gene>
<dbReference type="KEGG" id="mcak:MCCS_18920"/>
<dbReference type="OrthoDB" id="9812495at2"/>
<name>A0A1W7AD23_9STAP</name>
<evidence type="ECO:0000256" key="1">
    <source>
        <dbReference type="ARBA" id="ARBA00023125"/>
    </source>
</evidence>
<dbReference type="EMBL" id="CP021059">
    <property type="protein sequence ID" value="ARQ07519.1"/>
    <property type="molecule type" value="Genomic_DNA"/>
</dbReference>
<sequence length="363" mass="42668">MIKINRNILKLRKQIGYTQEDLAHYLNLTKATISKWENDLSYPDIKYLPVLANLFDISVDELIGYSPYLEKNEIKKLHASLTSRINKDNFDVILSEIEQLFKSYTNDYSTILMLSKVLINHAFLSQKRDDIIHLAIQYTDRVIYNCQNPNMINHAIFLKANCYTILEDYENVVSLIHDRPYKLGEELLLAHSYLRLGRIKEAKIVVQAEIYQQLIILITHLNMLIQFNLTDQVEETIKRAEAIVQSFNINTLHPNTALNFNLLSAMYYASKDTNRSINYLKQYVANCRSLIQEYYLHGDDYFDVIDEWLDDTPTGIVAPIDKENIKNTMLQTLYQLPHFNELRENQDFKNIEFQLQQLIQEEK</sequence>
<dbReference type="RefSeq" id="WP_086043072.1">
    <property type="nucleotide sequence ID" value="NZ_CBCRZA010000004.1"/>
</dbReference>
<dbReference type="Gene3D" id="1.25.40.10">
    <property type="entry name" value="Tetratricopeptide repeat domain"/>
    <property type="match status" value="1"/>
</dbReference>
<proteinExistence type="predicted"/>
<dbReference type="SUPFAM" id="SSF47413">
    <property type="entry name" value="lambda repressor-like DNA-binding domains"/>
    <property type="match status" value="1"/>
</dbReference>
<dbReference type="Proteomes" id="UP000194154">
    <property type="component" value="Chromosome"/>
</dbReference>
<dbReference type="AlphaFoldDB" id="A0A1W7AD23"/>